<sequence>QVAEAKGKAEEARLRAQAALDKANQTRARVESSNKELRELISQVKAFLKEGADPESIEVVASRVLELSLPAAPDQIHRLAEEIKTRVRSLASVDAILEQTAGDVRQAGQLLQDAQRARSRAEGVRGTAEAVRQALEEARRAQGMAEQALQQAASDIQHSERVLGTVRAPAEQQLAGAMEQIGLLDRQTDALKVKRANNSLAATRAQEGVLVGQESRAQQLRDEAAGLLQDAQGKLQRLRALEEEYERNERVLDAKAAQLGGLEARMREVLATINQQVQIYNTCQ</sequence>
<dbReference type="InterPro" id="IPR056558">
    <property type="entry name" value="LAMB1-4_helical"/>
</dbReference>
<organism evidence="3 4">
    <name type="scientific">Malurus cyaneus samueli</name>
    <dbReference type="NCBI Taxonomy" id="2593467"/>
    <lineage>
        <taxon>Eukaryota</taxon>
        <taxon>Metazoa</taxon>
        <taxon>Chordata</taxon>
        <taxon>Craniata</taxon>
        <taxon>Vertebrata</taxon>
        <taxon>Euteleostomi</taxon>
        <taxon>Archelosauria</taxon>
        <taxon>Archosauria</taxon>
        <taxon>Dinosauria</taxon>
        <taxon>Saurischia</taxon>
        <taxon>Theropoda</taxon>
        <taxon>Coelurosauria</taxon>
        <taxon>Aves</taxon>
        <taxon>Neognathae</taxon>
        <taxon>Neoaves</taxon>
        <taxon>Telluraves</taxon>
        <taxon>Australaves</taxon>
        <taxon>Passeriformes</taxon>
        <taxon>Meliphagoidea</taxon>
        <taxon>Maluridae</taxon>
        <taxon>Malurus</taxon>
    </lineage>
</organism>
<dbReference type="Pfam" id="PF23219">
    <property type="entry name" value="LAMB1"/>
    <property type="match status" value="1"/>
</dbReference>
<reference evidence="3" key="1">
    <citation type="submission" date="2025-08" db="UniProtKB">
        <authorList>
            <consortium name="Ensembl"/>
        </authorList>
    </citation>
    <scope>IDENTIFICATION</scope>
</reference>
<evidence type="ECO:0000313" key="4">
    <source>
        <dbReference type="Proteomes" id="UP000694560"/>
    </source>
</evidence>
<keyword evidence="4" id="KW-1185">Reference proteome</keyword>
<accession>A0A8C5TAK5</accession>
<proteinExistence type="predicted"/>
<evidence type="ECO:0000259" key="2">
    <source>
        <dbReference type="Pfam" id="PF23219"/>
    </source>
</evidence>
<protein>
    <recommendedName>
        <fullName evidence="2">LAMB1/2/3/4 helical domain-containing protein</fullName>
    </recommendedName>
</protein>
<evidence type="ECO:0000313" key="3">
    <source>
        <dbReference type="Ensembl" id="ENSMCSP00000003638.1"/>
    </source>
</evidence>
<dbReference type="OrthoDB" id="5985440at2759"/>
<feature type="domain" description="LAMB1/2/3/4 helical" evidence="2">
    <location>
        <begin position="14"/>
        <end position="122"/>
    </location>
</feature>
<dbReference type="Proteomes" id="UP000694560">
    <property type="component" value="Unplaced"/>
</dbReference>
<name>A0A8C5TAK5_9PASS</name>
<feature type="coiled-coil region" evidence="1">
    <location>
        <begin position="2"/>
        <end position="50"/>
    </location>
</feature>
<feature type="coiled-coil region" evidence="1">
    <location>
        <begin position="210"/>
        <end position="258"/>
    </location>
</feature>
<dbReference type="Ensembl" id="ENSMCST00000003715.1">
    <property type="protein sequence ID" value="ENSMCSP00000003638.1"/>
    <property type="gene ID" value="ENSMCSG00000002589.1"/>
</dbReference>
<evidence type="ECO:0000256" key="1">
    <source>
        <dbReference type="SAM" id="Coils"/>
    </source>
</evidence>
<keyword evidence="1" id="KW-0175">Coiled coil</keyword>
<dbReference type="AlphaFoldDB" id="A0A8C5TAK5"/>
<reference evidence="3" key="2">
    <citation type="submission" date="2025-09" db="UniProtKB">
        <authorList>
            <consortium name="Ensembl"/>
        </authorList>
    </citation>
    <scope>IDENTIFICATION</scope>
</reference>